<accession>A0A1I0A153</accession>
<dbReference type="STRING" id="1353158.SAMN04488587_1422"/>
<proteinExistence type="predicted"/>
<gene>
    <name evidence="1" type="ORF">SAMN04488587_1422</name>
</gene>
<reference evidence="2" key="1">
    <citation type="submission" date="2016-10" db="EMBL/GenBank/DDBJ databases">
        <authorList>
            <person name="Varghese N."/>
            <person name="Submissions S."/>
        </authorList>
    </citation>
    <scope>NUCLEOTIDE SEQUENCE [LARGE SCALE GENOMIC DNA]</scope>
    <source>
        <strain evidence="2">SLH 33</strain>
    </source>
</reference>
<protein>
    <submittedName>
        <fullName evidence="1">Uncharacterized protein</fullName>
    </submittedName>
</protein>
<dbReference type="AlphaFoldDB" id="A0A1I0A153"/>
<dbReference type="OrthoDB" id="379960at2157"/>
<dbReference type="Proteomes" id="UP000243338">
    <property type="component" value="Unassembled WGS sequence"/>
</dbReference>
<dbReference type="EMBL" id="FOHQ01000003">
    <property type="protein sequence ID" value="SES87670.1"/>
    <property type="molecule type" value="Genomic_DNA"/>
</dbReference>
<evidence type="ECO:0000313" key="1">
    <source>
        <dbReference type="EMBL" id="SES87670.1"/>
    </source>
</evidence>
<evidence type="ECO:0000313" key="2">
    <source>
        <dbReference type="Proteomes" id="UP000243338"/>
    </source>
</evidence>
<keyword evidence="2" id="KW-1185">Reference proteome</keyword>
<name>A0A1I0A153_9EURY</name>
<organism evidence="1 2">
    <name type="scientific">Methanococcoides vulcani</name>
    <dbReference type="NCBI Taxonomy" id="1353158"/>
    <lineage>
        <taxon>Archaea</taxon>
        <taxon>Methanobacteriati</taxon>
        <taxon>Methanobacteriota</taxon>
        <taxon>Stenosarchaea group</taxon>
        <taxon>Methanomicrobia</taxon>
        <taxon>Methanosarcinales</taxon>
        <taxon>Methanosarcinaceae</taxon>
        <taxon>Methanococcoides</taxon>
    </lineage>
</organism>
<sequence length="53" mass="6296">MTTHTIEKRLKKLERNETAKQVRGVYIYDSEMVIPEEVLASGKYMIYLPDNHR</sequence>
<dbReference type="RefSeq" id="WP_167879305.1">
    <property type="nucleotide sequence ID" value="NZ_CAAGSJ010000005.1"/>
</dbReference>